<feature type="chain" id="PRO_5037578251" evidence="1">
    <location>
        <begin position="25"/>
        <end position="244"/>
    </location>
</feature>
<protein>
    <submittedName>
        <fullName evidence="2">PEP-CTERM sorting domain-containing protein</fullName>
    </submittedName>
</protein>
<keyword evidence="1" id="KW-0732">Signal</keyword>
<proteinExistence type="predicted"/>
<evidence type="ECO:0000313" key="2">
    <source>
        <dbReference type="EMBL" id="MBI2876954.1"/>
    </source>
</evidence>
<name>A0A932CPK9_UNCTE</name>
<feature type="signal peptide" evidence="1">
    <location>
        <begin position="1"/>
        <end position="24"/>
    </location>
</feature>
<accession>A0A932CPK9</accession>
<evidence type="ECO:0000313" key="3">
    <source>
        <dbReference type="Proteomes" id="UP000769766"/>
    </source>
</evidence>
<comment type="caution">
    <text evidence="2">The sequence shown here is derived from an EMBL/GenBank/DDBJ whole genome shotgun (WGS) entry which is preliminary data.</text>
</comment>
<sequence>MKRIVKEPFLWVGLFLTLASTASAAPCVPDTLAGYISLGATGCTIGDTSFFDFASLDVPTGATQVAPEEITLNPLNIPSLPGIEFQVNLAASPGQLWETLIHYTVSGSFFAGNTLSMDGSSATGDAAVTVIEDKCLGGSFAPGEPTGCTGLSANLIVFHNDSEADTLEQLSFAPVSLISVVTDIAVDGGFDGSGSGALRSATNRFQTQVDQPIPEPATLLLMASGLCGLKLLRGRILNHSQGQG</sequence>
<dbReference type="EMBL" id="JACPRF010000264">
    <property type="protein sequence ID" value="MBI2876954.1"/>
    <property type="molecule type" value="Genomic_DNA"/>
</dbReference>
<gene>
    <name evidence="2" type="ORF">HYY20_08735</name>
</gene>
<evidence type="ECO:0000256" key="1">
    <source>
        <dbReference type="SAM" id="SignalP"/>
    </source>
</evidence>
<reference evidence="2" key="1">
    <citation type="submission" date="2020-07" db="EMBL/GenBank/DDBJ databases">
        <title>Huge and variable diversity of episymbiotic CPR bacteria and DPANN archaea in groundwater ecosystems.</title>
        <authorList>
            <person name="He C.Y."/>
            <person name="Keren R."/>
            <person name="Whittaker M."/>
            <person name="Farag I.F."/>
            <person name="Doudna J."/>
            <person name="Cate J.H.D."/>
            <person name="Banfield J.F."/>
        </authorList>
    </citation>
    <scope>NUCLEOTIDE SEQUENCE</scope>
    <source>
        <strain evidence="2">NC_groundwater_672_Ag_B-0.1um_62_36</strain>
    </source>
</reference>
<dbReference type="AlphaFoldDB" id="A0A932CPK9"/>
<organism evidence="2 3">
    <name type="scientific">Tectimicrobiota bacterium</name>
    <dbReference type="NCBI Taxonomy" id="2528274"/>
    <lineage>
        <taxon>Bacteria</taxon>
        <taxon>Pseudomonadati</taxon>
        <taxon>Nitrospinota/Tectimicrobiota group</taxon>
        <taxon>Candidatus Tectimicrobiota</taxon>
    </lineage>
</organism>
<dbReference type="Proteomes" id="UP000769766">
    <property type="component" value="Unassembled WGS sequence"/>
</dbReference>